<dbReference type="PANTHER" id="PTHR24300:SF376">
    <property type="entry name" value="CYTOCHROME P450 15A1"/>
    <property type="match status" value="1"/>
</dbReference>
<keyword evidence="15" id="KW-1185">Reference proteome</keyword>
<dbReference type="Pfam" id="PF00067">
    <property type="entry name" value="p450"/>
    <property type="match status" value="2"/>
</dbReference>
<dbReference type="InterPro" id="IPR002401">
    <property type="entry name" value="Cyt_P450_E_grp-I"/>
</dbReference>
<keyword evidence="12" id="KW-0503">Monooxygenase</keyword>
<comment type="subcellular location">
    <subcellularLocation>
        <location evidence="4">Endoplasmic reticulum membrane</location>
        <topology evidence="4">Peripheral membrane protein</topology>
    </subcellularLocation>
    <subcellularLocation>
        <location evidence="3">Microsome membrane</location>
        <topology evidence="3">Peripheral membrane protein</topology>
    </subcellularLocation>
</comment>
<dbReference type="PANTHER" id="PTHR24300">
    <property type="entry name" value="CYTOCHROME P450 508A4-RELATED"/>
    <property type="match status" value="1"/>
</dbReference>
<keyword evidence="7" id="KW-0479">Metal-binding</keyword>
<dbReference type="GO" id="GO:0006805">
    <property type="term" value="P:xenobiotic metabolic process"/>
    <property type="evidence" value="ECO:0007669"/>
    <property type="project" value="TreeGrafter"/>
</dbReference>
<keyword evidence="13" id="KW-0472">Membrane</keyword>
<keyword evidence="9" id="KW-0492">Microsome</keyword>
<evidence type="ECO:0000256" key="6">
    <source>
        <dbReference type="ARBA" id="ARBA00022617"/>
    </source>
</evidence>
<evidence type="ECO:0000256" key="5">
    <source>
        <dbReference type="ARBA" id="ARBA00010617"/>
    </source>
</evidence>
<dbReference type="GO" id="GO:0008395">
    <property type="term" value="F:steroid hydroxylase activity"/>
    <property type="evidence" value="ECO:0007669"/>
    <property type="project" value="TreeGrafter"/>
</dbReference>
<dbReference type="GO" id="GO:0016712">
    <property type="term" value="F:oxidoreductase activity, acting on paired donors, with incorporation or reduction of molecular oxygen, reduced flavin or flavoprotein as one donor, and incorporation of one atom of oxygen"/>
    <property type="evidence" value="ECO:0007669"/>
    <property type="project" value="TreeGrafter"/>
</dbReference>
<evidence type="ECO:0000256" key="10">
    <source>
        <dbReference type="ARBA" id="ARBA00023002"/>
    </source>
</evidence>
<evidence type="ECO:0000256" key="9">
    <source>
        <dbReference type="ARBA" id="ARBA00022848"/>
    </source>
</evidence>
<reference evidence="14" key="1">
    <citation type="journal article" date="2020" name="J Insects Food Feed">
        <title>The yellow mealworm (Tenebrio molitor) genome: a resource for the emerging insects as food and feed industry.</title>
        <authorList>
            <person name="Eriksson T."/>
            <person name="Andere A."/>
            <person name="Kelstrup H."/>
            <person name="Emery V."/>
            <person name="Picard C."/>
        </authorList>
    </citation>
    <scope>NUCLEOTIDE SEQUENCE</scope>
    <source>
        <strain evidence="14">Stoneville</strain>
        <tissue evidence="14">Whole head</tissue>
    </source>
</reference>
<evidence type="ECO:0000256" key="11">
    <source>
        <dbReference type="ARBA" id="ARBA00023004"/>
    </source>
</evidence>
<evidence type="ECO:0000256" key="7">
    <source>
        <dbReference type="ARBA" id="ARBA00022723"/>
    </source>
</evidence>
<keyword evidence="6" id="KW-0349">Heme</keyword>
<name>A0A8J6HVH1_TENMO</name>
<dbReference type="PRINTS" id="PR00463">
    <property type="entry name" value="EP450I"/>
</dbReference>
<dbReference type="GO" id="GO:0006082">
    <property type="term" value="P:organic acid metabolic process"/>
    <property type="evidence" value="ECO:0007669"/>
    <property type="project" value="TreeGrafter"/>
</dbReference>
<evidence type="ECO:0000256" key="4">
    <source>
        <dbReference type="ARBA" id="ARBA00004406"/>
    </source>
</evidence>
<gene>
    <name evidence="14" type="ORF">GEV33_001357</name>
</gene>
<dbReference type="Gene3D" id="1.10.630.10">
    <property type="entry name" value="Cytochrome P450"/>
    <property type="match status" value="2"/>
</dbReference>
<dbReference type="GO" id="GO:0020037">
    <property type="term" value="F:heme binding"/>
    <property type="evidence" value="ECO:0007669"/>
    <property type="project" value="InterPro"/>
</dbReference>
<dbReference type="GO" id="GO:0005506">
    <property type="term" value="F:iron ion binding"/>
    <property type="evidence" value="ECO:0007669"/>
    <property type="project" value="InterPro"/>
</dbReference>
<evidence type="ECO:0000256" key="12">
    <source>
        <dbReference type="ARBA" id="ARBA00023033"/>
    </source>
</evidence>
<proteinExistence type="inferred from homology"/>
<protein>
    <recommendedName>
        <fullName evidence="16">Cytochrome P450 monooxygenase</fullName>
    </recommendedName>
</protein>
<evidence type="ECO:0000313" key="14">
    <source>
        <dbReference type="EMBL" id="KAH0821434.1"/>
    </source>
</evidence>
<reference evidence="14" key="2">
    <citation type="submission" date="2021-08" db="EMBL/GenBank/DDBJ databases">
        <authorList>
            <person name="Eriksson T."/>
        </authorList>
    </citation>
    <scope>NUCLEOTIDE SEQUENCE</scope>
    <source>
        <strain evidence="14">Stoneville</strain>
        <tissue evidence="14">Whole head</tissue>
    </source>
</reference>
<dbReference type="FunFam" id="1.10.630.10:FF:000238">
    <property type="entry name" value="Cytochrome P450 2A6"/>
    <property type="match status" value="1"/>
</dbReference>
<comment type="cofactor">
    <cofactor evidence="1">
        <name>heme</name>
        <dbReference type="ChEBI" id="CHEBI:30413"/>
    </cofactor>
</comment>
<evidence type="ECO:0008006" key="16">
    <source>
        <dbReference type="Google" id="ProtNLM"/>
    </source>
</evidence>
<dbReference type="InterPro" id="IPR050182">
    <property type="entry name" value="Cytochrome_P450_fam2"/>
</dbReference>
<comment type="function">
    <text evidence="2">May be involved in the metabolism of insect hormones and in the breakdown of synthetic insecticides.</text>
</comment>
<dbReference type="GO" id="GO:0005789">
    <property type="term" value="C:endoplasmic reticulum membrane"/>
    <property type="evidence" value="ECO:0007669"/>
    <property type="project" value="UniProtKB-SubCell"/>
</dbReference>
<evidence type="ECO:0000256" key="8">
    <source>
        <dbReference type="ARBA" id="ARBA00022824"/>
    </source>
</evidence>
<organism evidence="14 15">
    <name type="scientific">Tenebrio molitor</name>
    <name type="common">Yellow mealworm beetle</name>
    <dbReference type="NCBI Taxonomy" id="7067"/>
    <lineage>
        <taxon>Eukaryota</taxon>
        <taxon>Metazoa</taxon>
        <taxon>Ecdysozoa</taxon>
        <taxon>Arthropoda</taxon>
        <taxon>Hexapoda</taxon>
        <taxon>Insecta</taxon>
        <taxon>Pterygota</taxon>
        <taxon>Neoptera</taxon>
        <taxon>Endopterygota</taxon>
        <taxon>Coleoptera</taxon>
        <taxon>Polyphaga</taxon>
        <taxon>Cucujiformia</taxon>
        <taxon>Tenebrionidae</taxon>
        <taxon>Tenebrio</taxon>
    </lineage>
</organism>
<dbReference type="InterPro" id="IPR036396">
    <property type="entry name" value="Cyt_P450_sf"/>
</dbReference>
<dbReference type="InterPro" id="IPR001128">
    <property type="entry name" value="Cyt_P450"/>
</dbReference>
<evidence type="ECO:0000256" key="1">
    <source>
        <dbReference type="ARBA" id="ARBA00001971"/>
    </source>
</evidence>
<evidence type="ECO:0000256" key="13">
    <source>
        <dbReference type="ARBA" id="ARBA00023136"/>
    </source>
</evidence>
<dbReference type="SUPFAM" id="SSF48264">
    <property type="entry name" value="Cytochrome P450"/>
    <property type="match status" value="2"/>
</dbReference>
<dbReference type="AlphaFoldDB" id="A0A8J6HVH1"/>
<comment type="similarity">
    <text evidence="5">Belongs to the cytochrome P450 family.</text>
</comment>
<keyword evidence="11" id="KW-0408">Iron</keyword>
<sequence length="666" mass="77229">MFVFATLLILFTVLLILYLYKFAKERPHNFPPGPPKLPFWGSYWFMLKENYKFAHLAFETLGKRYKTDILGLFLGTGPAVVVFSHELCKEVLTRDEFIGRNDSIIIRTRGLGELKGIFFIDGPFWKGQRRFSLRHMRDYGFGRRSEVVENFLTDEIKQILNFLAKEPDKEDRDICRGKGQVLMPDFLYGPLINTIMLILASSRFDNYKLRECARAGLRFQRSGDATGSAISMTPWLRFLAPDFFGFTSAVVDNGHLLEFLRGVVDEHLETFSDDHHRDFIDVYIGESIKQGVELDYKQLLLTVLDYMFPSPIAIGHTLSFYFVFLINNPHVQVKIQEEIDRVVGRSRLPNVDDRKDMPYLEASLRESVRIFSLNPLGIPRRCMEDTHLAGYFIPKDTIMLPCIWTAHKDKSVWGDNPEEFQPERFLDKDGNLLKKDNTLGFGAGNFPAVVTLNIELSKELLTREEFIGRVDTILVRTRSFGDLKGIFFADGPVWKEHRRFSLRHMRDFGFGRRSDVMENFVSEEITYLIDFFKNEPKEKDLNVCKSKGHVLVPDVFYGSLINIILSVLTSTRFDHHEVRQYAKAALKFMKCEDATGGAICMTPWLRFLAPDYFGYTSAVRDNRFIQKFLTEIIEDHLKTFSDDHHRDFVDVFISETLRQGVDLDRK</sequence>
<accession>A0A8J6HVH1</accession>
<dbReference type="EMBL" id="JABDTM020007851">
    <property type="protein sequence ID" value="KAH0821434.1"/>
    <property type="molecule type" value="Genomic_DNA"/>
</dbReference>
<keyword evidence="10" id="KW-0560">Oxidoreductase</keyword>
<evidence type="ECO:0000256" key="2">
    <source>
        <dbReference type="ARBA" id="ARBA00003690"/>
    </source>
</evidence>
<evidence type="ECO:0000313" key="15">
    <source>
        <dbReference type="Proteomes" id="UP000719412"/>
    </source>
</evidence>
<comment type="caution">
    <text evidence="14">The sequence shown here is derived from an EMBL/GenBank/DDBJ whole genome shotgun (WGS) entry which is preliminary data.</text>
</comment>
<dbReference type="Proteomes" id="UP000719412">
    <property type="component" value="Unassembled WGS sequence"/>
</dbReference>
<keyword evidence="8" id="KW-0256">Endoplasmic reticulum</keyword>
<evidence type="ECO:0000256" key="3">
    <source>
        <dbReference type="ARBA" id="ARBA00004174"/>
    </source>
</evidence>